<proteinExistence type="predicted"/>
<feature type="binding site" description="covalent" evidence="4">
    <location>
        <position position="127"/>
    </location>
    <ligand>
        <name>heme c</name>
        <dbReference type="ChEBI" id="CHEBI:61717"/>
        <label>2</label>
    </ligand>
</feature>
<dbReference type="AlphaFoldDB" id="A0A9X3YP36"/>
<dbReference type="InterPro" id="IPR009056">
    <property type="entry name" value="Cyt_c-like_dom"/>
</dbReference>
<evidence type="ECO:0000256" key="5">
    <source>
        <dbReference type="PIRSR" id="PIRSR000005-2"/>
    </source>
</evidence>
<dbReference type="GO" id="GO:0020037">
    <property type="term" value="F:heme binding"/>
    <property type="evidence" value="ECO:0007669"/>
    <property type="project" value="InterPro"/>
</dbReference>
<keyword evidence="3 5" id="KW-0408">Iron</keyword>
<evidence type="ECO:0000256" key="1">
    <source>
        <dbReference type="ARBA" id="ARBA00022617"/>
    </source>
</evidence>
<dbReference type="InterPro" id="IPR036909">
    <property type="entry name" value="Cyt_c-like_dom_sf"/>
</dbReference>
<dbReference type="PANTHER" id="PTHR33751:SF11">
    <property type="entry name" value="BLL4483 PROTEIN"/>
    <property type="match status" value="1"/>
</dbReference>
<dbReference type="InterPro" id="IPR024167">
    <property type="entry name" value="Cytochrome_c4-like"/>
</dbReference>
<gene>
    <name evidence="7" type="ORF">OD750_025345</name>
</gene>
<feature type="binding site" description="axial binding residue" evidence="5">
    <location>
        <position position="128"/>
    </location>
    <ligand>
        <name>heme c</name>
        <dbReference type="ChEBI" id="CHEBI:61717"/>
        <label>2</label>
    </ligand>
    <ligandPart>
        <name>Fe</name>
        <dbReference type="ChEBI" id="CHEBI:18248"/>
    </ligandPart>
</feature>
<dbReference type="GO" id="GO:0009055">
    <property type="term" value="F:electron transfer activity"/>
    <property type="evidence" value="ECO:0007669"/>
    <property type="project" value="InterPro"/>
</dbReference>
<dbReference type="EMBL" id="JAOVZO020000021">
    <property type="protein sequence ID" value="MDC8015862.1"/>
    <property type="molecule type" value="Genomic_DNA"/>
</dbReference>
<feature type="domain" description="Cytochrome c" evidence="6">
    <location>
        <begin position="110"/>
        <end position="193"/>
    </location>
</feature>
<dbReference type="RefSeq" id="WP_272842154.1">
    <property type="nucleotide sequence ID" value="NZ_JAOVZO020000021.1"/>
</dbReference>
<dbReference type="PIRSF" id="PIRSF000005">
    <property type="entry name" value="Cytochrome_c4"/>
    <property type="match status" value="1"/>
</dbReference>
<dbReference type="GO" id="GO:0042597">
    <property type="term" value="C:periplasmic space"/>
    <property type="evidence" value="ECO:0007669"/>
    <property type="project" value="InterPro"/>
</dbReference>
<evidence type="ECO:0000313" key="7">
    <source>
        <dbReference type="EMBL" id="MDC8015862.1"/>
    </source>
</evidence>
<feature type="binding site" description="covalent" evidence="4">
    <location>
        <position position="19"/>
    </location>
    <ligand>
        <name>heme c</name>
        <dbReference type="ChEBI" id="CHEBI:61717"/>
        <label>1</label>
    </ligand>
</feature>
<dbReference type="PANTHER" id="PTHR33751">
    <property type="entry name" value="CBB3-TYPE CYTOCHROME C OXIDASE SUBUNIT FIXP"/>
    <property type="match status" value="1"/>
</dbReference>
<evidence type="ECO:0000256" key="2">
    <source>
        <dbReference type="ARBA" id="ARBA00022723"/>
    </source>
</evidence>
<organism evidence="7 8">
    <name type="scientific">Tahibacter soli</name>
    <dbReference type="NCBI Taxonomy" id="2983605"/>
    <lineage>
        <taxon>Bacteria</taxon>
        <taxon>Pseudomonadati</taxon>
        <taxon>Pseudomonadota</taxon>
        <taxon>Gammaproteobacteria</taxon>
        <taxon>Lysobacterales</taxon>
        <taxon>Rhodanobacteraceae</taxon>
        <taxon>Tahibacter</taxon>
    </lineage>
</organism>
<evidence type="ECO:0000256" key="4">
    <source>
        <dbReference type="PIRSR" id="PIRSR000005-1"/>
    </source>
</evidence>
<dbReference type="InterPro" id="IPR050597">
    <property type="entry name" value="Cytochrome_c_Oxidase_Subunit"/>
</dbReference>
<feature type="domain" description="Cytochrome c" evidence="6">
    <location>
        <begin position="4"/>
        <end position="87"/>
    </location>
</feature>
<reference evidence="7" key="1">
    <citation type="submission" date="2023-02" db="EMBL/GenBank/DDBJ databases">
        <title>Tahibacter soli sp. nov. isolated from soil.</title>
        <authorList>
            <person name="Baek J.H."/>
            <person name="Lee J.K."/>
            <person name="Choi D.G."/>
            <person name="Jeon C.O."/>
        </authorList>
    </citation>
    <scope>NUCLEOTIDE SEQUENCE</scope>
    <source>
        <strain evidence="7">BL</strain>
    </source>
</reference>
<dbReference type="SUPFAM" id="SSF46626">
    <property type="entry name" value="Cytochrome c"/>
    <property type="match status" value="2"/>
</dbReference>
<sequence>MPAAKARADDDMIERLAACAACHGARGEGAPGAEYYPHLAGKPAGYLLEQLQGFRDGRRQSPQMTWLVQFMDDAWMREIAAFYAAQPPRTRAADTGAAALTADLRARAETLVRDGDKAAGVPACAACHGADLAGVEPGVPALVGLPADYVIAQLGGWREGVRRGVAPDCMADVANKLTPDHIRAVAVWLSQQSHDDGRRPAPAGSVVSPVACGGLAHAAVTP</sequence>
<dbReference type="Gene3D" id="1.10.760.10">
    <property type="entry name" value="Cytochrome c-like domain"/>
    <property type="match status" value="2"/>
</dbReference>
<dbReference type="Pfam" id="PF00034">
    <property type="entry name" value="Cytochrom_C"/>
    <property type="match status" value="1"/>
</dbReference>
<evidence type="ECO:0000256" key="3">
    <source>
        <dbReference type="ARBA" id="ARBA00023004"/>
    </source>
</evidence>
<dbReference type="PROSITE" id="PS51007">
    <property type="entry name" value="CYTC"/>
    <property type="match status" value="2"/>
</dbReference>
<name>A0A9X3YP36_9GAMM</name>
<comment type="caution">
    <text evidence="7">The sequence shown here is derived from an EMBL/GenBank/DDBJ whole genome shotgun (WGS) entry which is preliminary data.</text>
</comment>
<evidence type="ECO:0000313" key="8">
    <source>
        <dbReference type="Proteomes" id="UP001139971"/>
    </source>
</evidence>
<keyword evidence="1 4" id="KW-0349">Heme</keyword>
<feature type="binding site" description="axial binding residue" evidence="5">
    <location>
        <position position="23"/>
    </location>
    <ligand>
        <name>heme c</name>
        <dbReference type="ChEBI" id="CHEBI:61717"/>
        <label>1</label>
    </ligand>
    <ligandPart>
        <name>Fe</name>
        <dbReference type="ChEBI" id="CHEBI:18248"/>
    </ligandPart>
</feature>
<keyword evidence="2 5" id="KW-0479">Metal-binding</keyword>
<dbReference type="Proteomes" id="UP001139971">
    <property type="component" value="Unassembled WGS sequence"/>
</dbReference>
<accession>A0A9X3YP36</accession>
<comment type="PTM">
    <text evidence="4">Binds 2 heme c groups covalently per subunit.</text>
</comment>
<feature type="binding site" description="axial binding residue" evidence="5">
    <location>
        <position position="170"/>
    </location>
    <ligand>
        <name>heme c</name>
        <dbReference type="ChEBI" id="CHEBI:61717"/>
        <label>2</label>
    </ligand>
    <ligandPart>
        <name>Fe</name>
        <dbReference type="ChEBI" id="CHEBI:18248"/>
    </ligandPart>
</feature>
<dbReference type="GO" id="GO:0005506">
    <property type="term" value="F:iron ion binding"/>
    <property type="evidence" value="ECO:0007669"/>
    <property type="project" value="InterPro"/>
</dbReference>
<feature type="binding site" description="axial binding residue" evidence="5">
    <location>
        <position position="64"/>
    </location>
    <ligand>
        <name>heme c</name>
        <dbReference type="ChEBI" id="CHEBI:61717"/>
        <label>1</label>
    </ligand>
    <ligandPart>
        <name>Fe</name>
        <dbReference type="ChEBI" id="CHEBI:18248"/>
    </ligandPart>
</feature>
<feature type="binding site" description="covalent" evidence="4">
    <location>
        <position position="22"/>
    </location>
    <ligand>
        <name>heme c</name>
        <dbReference type="ChEBI" id="CHEBI:61717"/>
        <label>1</label>
    </ligand>
</feature>
<keyword evidence="8" id="KW-1185">Reference proteome</keyword>
<protein>
    <submittedName>
        <fullName evidence="7">C-type cytochrome</fullName>
    </submittedName>
</protein>
<feature type="binding site" description="covalent" evidence="4">
    <location>
        <position position="124"/>
    </location>
    <ligand>
        <name>heme c</name>
        <dbReference type="ChEBI" id="CHEBI:61717"/>
        <label>2</label>
    </ligand>
</feature>
<evidence type="ECO:0000259" key="6">
    <source>
        <dbReference type="PROSITE" id="PS51007"/>
    </source>
</evidence>